<dbReference type="Pfam" id="PF10536">
    <property type="entry name" value="PMD"/>
    <property type="match status" value="1"/>
</dbReference>
<protein>
    <recommendedName>
        <fullName evidence="1">Aminotransferase-like plant mobile domain-containing protein</fullName>
    </recommendedName>
</protein>
<dbReference type="InterPro" id="IPR044824">
    <property type="entry name" value="MAIN-like"/>
</dbReference>
<dbReference type="PANTHER" id="PTHR46033:SF8">
    <property type="entry name" value="PROTEIN MAINTENANCE OF MERISTEMS-LIKE"/>
    <property type="match status" value="1"/>
</dbReference>
<keyword evidence="3" id="KW-1185">Reference proteome</keyword>
<dbReference type="PANTHER" id="PTHR46033">
    <property type="entry name" value="PROTEIN MAIN-LIKE 2"/>
    <property type="match status" value="1"/>
</dbReference>
<evidence type="ECO:0000313" key="3">
    <source>
        <dbReference type="Proteomes" id="UP001237642"/>
    </source>
</evidence>
<name>A0AAD8MZ22_9APIA</name>
<gene>
    <name evidence="2" type="ORF">POM88_018225</name>
</gene>
<reference evidence="2" key="1">
    <citation type="submission" date="2023-02" db="EMBL/GenBank/DDBJ databases">
        <title>Genome of toxic invasive species Heracleum sosnowskyi carries increased number of genes despite the absence of recent whole-genome duplications.</title>
        <authorList>
            <person name="Schelkunov M."/>
            <person name="Shtratnikova V."/>
            <person name="Makarenko M."/>
            <person name="Klepikova A."/>
            <person name="Omelchenko D."/>
            <person name="Novikova G."/>
            <person name="Obukhova E."/>
            <person name="Bogdanov V."/>
            <person name="Penin A."/>
            <person name="Logacheva M."/>
        </authorList>
    </citation>
    <scope>NUCLEOTIDE SEQUENCE</scope>
    <source>
        <strain evidence="2">Hsosn_3</strain>
        <tissue evidence="2">Leaf</tissue>
    </source>
</reference>
<organism evidence="2 3">
    <name type="scientific">Heracleum sosnowskyi</name>
    <dbReference type="NCBI Taxonomy" id="360622"/>
    <lineage>
        <taxon>Eukaryota</taxon>
        <taxon>Viridiplantae</taxon>
        <taxon>Streptophyta</taxon>
        <taxon>Embryophyta</taxon>
        <taxon>Tracheophyta</taxon>
        <taxon>Spermatophyta</taxon>
        <taxon>Magnoliopsida</taxon>
        <taxon>eudicotyledons</taxon>
        <taxon>Gunneridae</taxon>
        <taxon>Pentapetalae</taxon>
        <taxon>asterids</taxon>
        <taxon>campanulids</taxon>
        <taxon>Apiales</taxon>
        <taxon>Apiaceae</taxon>
        <taxon>Apioideae</taxon>
        <taxon>apioid superclade</taxon>
        <taxon>Tordylieae</taxon>
        <taxon>Tordyliinae</taxon>
        <taxon>Heracleum</taxon>
    </lineage>
</organism>
<reference evidence="2" key="2">
    <citation type="submission" date="2023-05" db="EMBL/GenBank/DDBJ databases">
        <authorList>
            <person name="Schelkunov M.I."/>
        </authorList>
    </citation>
    <scope>NUCLEOTIDE SEQUENCE</scope>
    <source>
        <strain evidence="2">Hsosn_3</strain>
        <tissue evidence="2">Leaf</tissue>
    </source>
</reference>
<evidence type="ECO:0000259" key="1">
    <source>
        <dbReference type="Pfam" id="PF10536"/>
    </source>
</evidence>
<proteinExistence type="predicted"/>
<comment type="caution">
    <text evidence="2">The sequence shown here is derived from an EMBL/GenBank/DDBJ whole genome shotgun (WGS) entry which is preliminary data.</text>
</comment>
<sequence length="317" mass="37134">MIGQYAWGAAILGYLYRQLYLASRKDGKSISGCVTLIQLWAYERLLLCHPKIAKGTNLMWPRAVAWGAFVSEHDRCENPHHHLLTYRGMLDNFNMSWLTWEPYIKFYEEFDLREIKNLGLSLAPLICRDNIEYQMSDRVLRQFGMTQYIPEMAVNMINLRKAKISLKEVEATAPSYTPLEMSPTLQDGENIMFDENIMHVEPTPQCFTSFGKEQKLQEGTDASRGGLERKGELNKPLKHIKLQRLKDYWWSDHVITEMLVHPKLHYSLTHNQLKTLMSGCELECSVIDAYFSLLREREQNNNFEGQDNIFFMDQMFW</sequence>
<dbReference type="EMBL" id="JAUIZM010000004">
    <property type="protein sequence ID" value="KAK1390047.1"/>
    <property type="molecule type" value="Genomic_DNA"/>
</dbReference>
<dbReference type="Gene3D" id="3.40.395.10">
    <property type="entry name" value="Adenoviral Proteinase, Chain A"/>
    <property type="match status" value="1"/>
</dbReference>
<dbReference type="GO" id="GO:0010073">
    <property type="term" value="P:meristem maintenance"/>
    <property type="evidence" value="ECO:0007669"/>
    <property type="project" value="InterPro"/>
</dbReference>
<dbReference type="AlphaFoldDB" id="A0AAD8MZ22"/>
<dbReference type="InterPro" id="IPR019557">
    <property type="entry name" value="AminoTfrase-like_pln_mobile"/>
</dbReference>
<dbReference type="Proteomes" id="UP001237642">
    <property type="component" value="Unassembled WGS sequence"/>
</dbReference>
<feature type="domain" description="Aminotransferase-like plant mobile" evidence="1">
    <location>
        <begin position="3"/>
        <end position="155"/>
    </location>
</feature>
<accession>A0AAD8MZ22</accession>
<evidence type="ECO:0000313" key="2">
    <source>
        <dbReference type="EMBL" id="KAK1390047.1"/>
    </source>
</evidence>